<comment type="caution">
    <text evidence="1">The sequence shown here is derived from an EMBL/GenBank/DDBJ whole genome shotgun (WGS) entry which is preliminary data.</text>
</comment>
<accession>A0A9P5Y7X0</accession>
<gene>
    <name evidence="1" type="ORF">BDZ94DRAFT_1254988</name>
</gene>
<dbReference type="Proteomes" id="UP000807353">
    <property type="component" value="Unassembled WGS sequence"/>
</dbReference>
<name>A0A9P5Y7X0_9AGAR</name>
<dbReference type="PANTHER" id="PTHR28002">
    <property type="entry name" value="MIOREX COMPLEX COMPONENT 11"/>
    <property type="match status" value="1"/>
</dbReference>
<dbReference type="PANTHER" id="PTHR28002:SF1">
    <property type="entry name" value="MIOREX COMPLEX COMPONENT 11"/>
    <property type="match status" value="1"/>
</dbReference>
<dbReference type="Pfam" id="PF10306">
    <property type="entry name" value="FLILHELTA"/>
    <property type="match status" value="1"/>
</dbReference>
<evidence type="ECO:0000313" key="2">
    <source>
        <dbReference type="Proteomes" id="UP000807353"/>
    </source>
</evidence>
<reference evidence="1" key="1">
    <citation type="submission" date="2020-11" db="EMBL/GenBank/DDBJ databases">
        <authorList>
            <consortium name="DOE Joint Genome Institute"/>
            <person name="Ahrendt S."/>
            <person name="Riley R."/>
            <person name="Andreopoulos W."/>
            <person name="Labutti K."/>
            <person name="Pangilinan J."/>
            <person name="Ruiz-Duenas F.J."/>
            <person name="Barrasa J.M."/>
            <person name="Sanchez-Garcia M."/>
            <person name="Camarero S."/>
            <person name="Miyauchi S."/>
            <person name="Serrano A."/>
            <person name="Linde D."/>
            <person name="Babiker R."/>
            <person name="Drula E."/>
            <person name="Ayuso-Fernandez I."/>
            <person name="Pacheco R."/>
            <person name="Padilla G."/>
            <person name="Ferreira P."/>
            <person name="Barriuso J."/>
            <person name="Kellner H."/>
            <person name="Castanera R."/>
            <person name="Alfaro M."/>
            <person name="Ramirez L."/>
            <person name="Pisabarro A.G."/>
            <person name="Kuo A."/>
            <person name="Tritt A."/>
            <person name="Lipzen A."/>
            <person name="He G."/>
            <person name="Yan M."/>
            <person name="Ng V."/>
            <person name="Cullen D."/>
            <person name="Martin F."/>
            <person name="Rosso M.-N."/>
            <person name="Henrissat B."/>
            <person name="Hibbett D."/>
            <person name="Martinez A.T."/>
            <person name="Grigoriev I.V."/>
        </authorList>
    </citation>
    <scope>NUCLEOTIDE SEQUENCE</scope>
    <source>
        <strain evidence="1">CBS 247.69</strain>
    </source>
</reference>
<dbReference type="GO" id="GO:0005739">
    <property type="term" value="C:mitochondrion"/>
    <property type="evidence" value="ECO:0007669"/>
    <property type="project" value="TreeGrafter"/>
</dbReference>
<dbReference type="EMBL" id="MU150250">
    <property type="protein sequence ID" value="KAF9464973.1"/>
    <property type="molecule type" value="Genomic_DNA"/>
</dbReference>
<evidence type="ECO:0000313" key="1">
    <source>
        <dbReference type="EMBL" id="KAF9464973.1"/>
    </source>
</evidence>
<dbReference type="InterPro" id="IPR018811">
    <property type="entry name" value="MRX11"/>
</dbReference>
<proteinExistence type="predicted"/>
<organism evidence="1 2">
    <name type="scientific">Collybia nuda</name>
    <dbReference type="NCBI Taxonomy" id="64659"/>
    <lineage>
        <taxon>Eukaryota</taxon>
        <taxon>Fungi</taxon>
        <taxon>Dikarya</taxon>
        <taxon>Basidiomycota</taxon>
        <taxon>Agaricomycotina</taxon>
        <taxon>Agaricomycetes</taxon>
        <taxon>Agaricomycetidae</taxon>
        <taxon>Agaricales</taxon>
        <taxon>Tricholomatineae</taxon>
        <taxon>Clitocybaceae</taxon>
        <taxon>Collybia</taxon>
    </lineage>
</organism>
<dbReference type="AlphaFoldDB" id="A0A9P5Y7X0"/>
<dbReference type="OrthoDB" id="5580261at2759"/>
<protein>
    <submittedName>
        <fullName evidence="1">Uncharacterized protein</fullName>
    </submittedName>
</protein>
<sequence>MSKDQFTTYKNTLKVLSARTGTPLPSLILSFGVLHEITAVIPLVGVFYGARTLGVGESIIDSITCGRDKSSSTAFGAHGWLIEKSRHWVDEGDKWASRVGRRYGIFGCEMLPPSAPDTEVSPTPRHLSGDVANAIVAYGVTKILIPLRFGFSLYYAPAFSRRLLEPLRKSILAIFRHKVPPS</sequence>
<keyword evidence="2" id="KW-1185">Reference proteome</keyword>